<keyword evidence="2" id="KW-0804">Transcription</keyword>
<dbReference type="PANTHER" id="PTHR47893">
    <property type="entry name" value="REGULATORY PROTEIN PCHR"/>
    <property type="match status" value="1"/>
</dbReference>
<keyword evidence="5" id="KW-1185">Reference proteome</keyword>
<evidence type="ECO:0000313" key="4">
    <source>
        <dbReference type="EMBL" id="MUN61608.1"/>
    </source>
</evidence>
<dbReference type="InterPro" id="IPR035418">
    <property type="entry name" value="AraC-bd_2"/>
</dbReference>
<evidence type="ECO:0000256" key="2">
    <source>
        <dbReference type="ARBA" id="ARBA00023163"/>
    </source>
</evidence>
<dbReference type="InterPro" id="IPR053142">
    <property type="entry name" value="PchR_regulatory_protein"/>
</dbReference>
<dbReference type="SMART" id="SM00342">
    <property type="entry name" value="HTH_ARAC"/>
    <property type="match status" value="1"/>
</dbReference>
<dbReference type="Pfam" id="PF12833">
    <property type="entry name" value="HTH_18"/>
    <property type="match status" value="1"/>
</dbReference>
<proteinExistence type="predicted"/>
<gene>
    <name evidence="4" type="ORF">GMA12_00300</name>
</gene>
<sequence length="319" mass="35093">MDQQMHRAAFATRDPAEGVAVLDRVFAVRDVRRSPDEPFRMELSSAGTGPLRHERLRLGGSSAAGSTDGTDVLRVGHVLGGQLTATGRGDRFARRGPFLFPRRPFSSRWAELDLMTVSLRPAAVQAHARRLLGDEDFRLEFTGDRPVDPAMARYWSATVRHLGRDVLPHEELMRAPLVRAETVRCLVTALLQTFPGSFLERSRERTGGPATPPSAVRRALAHIEAHLDEDIGLAEIAAAARMSPRGLQAAFRRELGTTPTHRLRDARLDAAHRALLEAAPGTGTTVETVMARWGFVHRGRFAAAYRERHGCNPAATLRA</sequence>
<dbReference type="PANTHER" id="PTHR47893:SF1">
    <property type="entry name" value="REGULATORY PROTEIN PCHR"/>
    <property type="match status" value="1"/>
</dbReference>
<dbReference type="RefSeq" id="WP_156266188.1">
    <property type="nucleotide sequence ID" value="NZ_WOGU01000001.1"/>
</dbReference>
<dbReference type="Gene3D" id="1.10.10.60">
    <property type="entry name" value="Homeodomain-like"/>
    <property type="match status" value="1"/>
</dbReference>
<dbReference type="PROSITE" id="PS01124">
    <property type="entry name" value="HTH_ARAC_FAMILY_2"/>
    <property type="match status" value="1"/>
</dbReference>
<dbReference type="InterPro" id="IPR009057">
    <property type="entry name" value="Homeodomain-like_sf"/>
</dbReference>
<reference evidence="4 5" key="1">
    <citation type="submission" date="2019-12" db="EMBL/GenBank/DDBJ databases">
        <authorList>
            <person name="Shi Y."/>
        </authorList>
    </citation>
    <scope>NUCLEOTIDE SEQUENCE [LARGE SCALE GENOMIC DNA]</scope>
    <source>
        <strain evidence="4 5">JCM 17929</strain>
    </source>
</reference>
<feature type="domain" description="HTH araC/xylS-type" evidence="3">
    <location>
        <begin position="217"/>
        <end position="319"/>
    </location>
</feature>
<dbReference type="GO" id="GO:0043565">
    <property type="term" value="F:sequence-specific DNA binding"/>
    <property type="evidence" value="ECO:0007669"/>
    <property type="project" value="InterPro"/>
</dbReference>
<evidence type="ECO:0000256" key="1">
    <source>
        <dbReference type="ARBA" id="ARBA00023015"/>
    </source>
</evidence>
<keyword evidence="1" id="KW-0805">Transcription regulation</keyword>
<accession>A0A6N8GEY2</accession>
<evidence type="ECO:0000313" key="5">
    <source>
        <dbReference type="Proteomes" id="UP000436989"/>
    </source>
</evidence>
<dbReference type="InterPro" id="IPR018060">
    <property type="entry name" value="HTH_AraC"/>
</dbReference>
<organism evidence="4 5">
    <name type="scientific">Kocuria sediminis</name>
    <dbReference type="NCBI Taxonomy" id="1038857"/>
    <lineage>
        <taxon>Bacteria</taxon>
        <taxon>Bacillati</taxon>
        <taxon>Actinomycetota</taxon>
        <taxon>Actinomycetes</taxon>
        <taxon>Micrococcales</taxon>
        <taxon>Micrococcaceae</taxon>
        <taxon>Kocuria</taxon>
    </lineage>
</organism>
<dbReference type="EMBL" id="WOGU01000001">
    <property type="protein sequence ID" value="MUN61608.1"/>
    <property type="molecule type" value="Genomic_DNA"/>
</dbReference>
<evidence type="ECO:0000259" key="3">
    <source>
        <dbReference type="PROSITE" id="PS01124"/>
    </source>
</evidence>
<dbReference type="Proteomes" id="UP000436989">
    <property type="component" value="Unassembled WGS sequence"/>
</dbReference>
<dbReference type="Pfam" id="PF14525">
    <property type="entry name" value="AraC_binding_2"/>
    <property type="match status" value="1"/>
</dbReference>
<dbReference type="AlphaFoldDB" id="A0A6N8GEY2"/>
<protein>
    <submittedName>
        <fullName evidence="4">Helix-turn-helix domain-containing protein</fullName>
    </submittedName>
</protein>
<dbReference type="SUPFAM" id="SSF46689">
    <property type="entry name" value="Homeodomain-like"/>
    <property type="match status" value="1"/>
</dbReference>
<dbReference type="GO" id="GO:0003700">
    <property type="term" value="F:DNA-binding transcription factor activity"/>
    <property type="evidence" value="ECO:0007669"/>
    <property type="project" value="InterPro"/>
</dbReference>
<name>A0A6N8GEY2_9MICC</name>
<comment type="caution">
    <text evidence="4">The sequence shown here is derived from an EMBL/GenBank/DDBJ whole genome shotgun (WGS) entry which is preliminary data.</text>
</comment>